<name>A0ABM7HB37_9FIRM</name>
<evidence type="ECO:0000256" key="1">
    <source>
        <dbReference type="SAM" id="Coils"/>
    </source>
</evidence>
<sequence length="1244" mass="145252">MLKRVDNNLLMKISKSDNKLCKKTSSKTIEEKKGFNILGPAELDANEKIYTDAINFALENKNIKNIAITGIYGAGKSSIWLTHIKKWNVEKKPIFISLGNYDVSVNPKSKTFEESTQENRVERQIINQILAQIDKDKIILSKYNFKKNISFWSAGLKAICYSLVVLSVFSWFYRADITAIFQLYFINWSIPDTSLVSIILFLVSLVTFFYYLNKEYRVKIDKVSFKGAEARFNESVDTDETILDRDIKEIVYLLYSAEVECVIFEDLDRYNNINIFTKLRELNFLLNSFILANKKEYTVKFVYMLRDGLFLSKNRTKFFDFILPVVPIVDSRTSEHILVDLFASINFPPSKDVLSKIALYIDDMRLLKNIVNEYKVYSEIIQPKDLDLDCNKLFAMITLKNIFPYEFDLLQINQGYIIDLFHKLEDSKEKIIDDLDNNCLKLRNEINMINDKLESNKFELMALMIPSNISFAGGESGALWSDLLKDWSKEKSQQKQIFDHYSNNSYNFEQFLEKYILTSVERKNKVDNLYEDKKLQIKLLEEKIEKINTKIKKIDIYSYAKILSTMNSEDRENIFTKTTNKIIDDHYFPLIRLLISEGLIDETYEYYKGKFNFDKSKLLGKNDVIFLKSLYENKQLDVSFKVNNPKEILSRLSNRDYSRFNILNTYIFQEMLNEGLVDKIIIIIKAYDKDRSYSNLAKILDDFDLSMIDKFIQSLITIDVGYLLAILNECKINYITAYQNILVALITNENIDNKYLDSFKELIEANSNILALVPANRVQTLIKHIDNLNLKFNDLTNIELSKEVLLIIEEHKAFRLNINNILLITERILAREIEYGSLITNILNLECLKSSSEYISANFDEFITDYIMSSPKDITYYNDENVVINVYSSKISNDLKITYLSNNKCIISDATALNITEFNQELFDIFLTTNTIKFNKENLAYYWTHITHYDEELVQYIESNIMVSNIEEILIANKSICNDLITYSGISIRLFDLLLQIVDKMITELEDGFTKERISKLIGRNLLAITVENVKYIISKKYYSELVLWLNFVEEIDKERIIKLLLDCELEDELIYDILNSNVSLNVVVPILDKLSGDPLLELIDIKRTELVIHILNNYLSEENKKFISIHFLEFKFKDEFIIALNQTGQLLSFINMCNDKVLILYFLNNNNISIDDKIEIIKNKISSINENELKEYMLAVDEVSELALIWDGKYPSVDTQYKEEIVELLVQLGTVKRRKDNKIMLQS</sequence>
<keyword evidence="1" id="KW-0175">Coiled coil</keyword>
<dbReference type="EMBL" id="AP022321">
    <property type="protein sequence ID" value="BBU34219.1"/>
    <property type="molecule type" value="Genomic_DNA"/>
</dbReference>
<feature type="domain" description="YobI-like P-loop NTPase" evidence="3">
    <location>
        <begin position="50"/>
        <end position="417"/>
    </location>
</feature>
<reference evidence="4 5" key="1">
    <citation type="journal article" date="2020" name="Int. J. Syst. Evol. Microbiol.">
        <title>Veillonella nakazawae sp. nov., an anaerobic gram-negative coccus isolated from the oral cavity of Japanese children.</title>
        <authorList>
            <person name="Mashima I."/>
            <person name="Theodorea C.F."/>
            <person name="Djais A.A."/>
            <person name="Kunihiro T."/>
            <person name="Kawamura Y."/>
            <person name="Otomo M."/>
            <person name="Saitoh M."/>
            <person name="Tamai R."/>
            <person name="Kiyoura Y."/>
        </authorList>
    </citation>
    <scope>NUCLEOTIDE SEQUENCE [LARGE SCALE GENOMIC DNA]</scope>
    <source>
        <strain evidence="4 5">T1-7</strain>
    </source>
</reference>
<evidence type="ECO:0000259" key="3">
    <source>
        <dbReference type="Pfam" id="PF20693"/>
    </source>
</evidence>
<dbReference type="InterPro" id="IPR048428">
    <property type="entry name" value="YobI-NTPase"/>
</dbReference>
<keyword evidence="2" id="KW-1133">Transmembrane helix</keyword>
<feature type="transmembrane region" description="Helical" evidence="2">
    <location>
        <begin position="149"/>
        <end position="173"/>
    </location>
</feature>
<feature type="coiled-coil region" evidence="1">
    <location>
        <begin position="523"/>
        <end position="550"/>
    </location>
</feature>
<keyword evidence="2" id="KW-0812">Transmembrane</keyword>
<evidence type="ECO:0000256" key="2">
    <source>
        <dbReference type="SAM" id="Phobius"/>
    </source>
</evidence>
<dbReference type="Pfam" id="PF20693">
    <property type="entry name" value="YobI-ATPase"/>
    <property type="match status" value="1"/>
</dbReference>
<keyword evidence="2" id="KW-0472">Membrane</keyword>
<evidence type="ECO:0000313" key="5">
    <source>
        <dbReference type="Proteomes" id="UP000509249"/>
    </source>
</evidence>
<accession>A0ABM7HB37</accession>
<keyword evidence="5" id="KW-1185">Reference proteome</keyword>
<gene>
    <name evidence="4" type="ORF">VEIT17_06650</name>
</gene>
<dbReference type="Proteomes" id="UP000509249">
    <property type="component" value="Chromosome"/>
</dbReference>
<protein>
    <recommendedName>
        <fullName evidence="3">YobI-like P-loop NTPase domain-containing protein</fullName>
    </recommendedName>
</protein>
<proteinExistence type="predicted"/>
<evidence type="ECO:0000313" key="4">
    <source>
        <dbReference type="EMBL" id="BBU34219.1"/>
    </source>
</evidence>
<feature type="transmembrane region" description="Helical" evidence="2">
    <location>
        <begin position="193"/>
        <end position="212"/>
    </location>
</feature>
<organism evidence="4 5">
    <name type="scientific">Veillonella nakazawae</name>
    <dbReference type="NCBI Taxonomy" id="2682456"/>
    <lineage>
        <taxon>Bacteria</taxon>
        <taxon>Bacillati</taxon>
        <taxon>Bacillota</taxon>
        <taxon>Negativicutes</taxon>
        <taxon>Veillonellales</taxon>
        <taxon>Veillonellaceae</taxon>
        <taxon>Veillonella</taxon>
    </lineage>
</organism>